<dbReference type="InterPro" id="IPR051151">
    <property type="entry name" value="Group_II_Decarboxylase"/>
</dbReference>
<dbReference type="Pfam" id="PF00282">
    <property type="entry name" value="Pyridoxal_deC"/>
    <property type="match status" value="1"/>
</dbReference>
<keyword evidence="8" id="KW-0175">Coiled coil</keyword>
<evidence type="ECO:0000256" key="6">
    <source>
        <dbReference type="PIRSR" id="PIRSR602129-50"/>
    </source>
</evidence>
<comment type="similarity">
    <text evidence="2 7">Belongs to the group II decarboxylase family.</text>
</comment>
<keyword evidence="10" id="KW-1185">Reference proteome</keyword>
<organism evidence="9 10">
    <name type="scientific">Stylonychia lemnae</name>
    <name type="common">Ciliate</name>
    <dbReference type="NCBI Taxonomy" id="5949"/>
    <lineage>
        <taxon>Eukaryota</taxon>
        <taxon>Sar</taxon>
        <taxon>Alveolata</taxon>
        <taxon>Ciliophora</taxon>
        <taxon>Intramacronucleata</taxon>
        <taxon>Spirotrichea</taxon>
        <taxon>Stichotrichia</taxon>
        <taxon>Sporadotrichida</taxon>
        <taxon>Oxytrichidae</taxon>
        <taxon>Stylonychinae</taxon>
        <taxon>Stylonychia</taxon>
    </lineage>
</organism>
<dbReference type="GO" id="GO:0019752">
    <property type="term" value="P:carboxylic acid metabolic process"/>
    <property type="evidence" value="ECO:0007669"/>
    <property type="project" value="InterPro"/>
</dbReference>
<accession>A0A078A7D4</accession>
<evidence type="ECO:0000256" key="1">
    <source>
        <dbReference type="ARBA" id="ARBA00001933"/>
    </source>
</evidence>
<dbReference type="InterPro" id="IPR015421">
    <property type="entry name" value="PyrdxlP-dep_Trfase_major"/>
</dbReference>
<dbReference type="GO" id="GO:0030170">
    <property type="term" value="F:pyridoxal phosphate binding"/>
    <property type="evidence" value="ECO:0007669"/>
    <property type="project" value="InterPro"/>
</dbReference>
<evidence type="ECO:0000313" key="9">
    <source>
        <dbReference type="EMBL" id="CDW77452.1"/>
    </source>
</evidence>
<dbReference type="SUPFAM" id="SSF53383">
    <property type="entry name" value="PLP-dependent transferases"/>
    <property type="match status" value="1"/>
</dbReference>
<dbReference type="PANTHER" id="PTHR46101:SF18">
    <property type="entry name" value="HISTIDINE DECARBOXYLASE"/>
    <property type="match status" value="1"/>
</dbReference>
<keyword evidence="4 6" id="KW-0663">Pyridoxal phosphate</keyword>
<evidence type="ECO:0000313" key="10">
    <source>
        <dbReference type="Proteomes" id="UP000039865"/>
    </source>
</evidence>
<proteinExistence type="inferred from homology"/>
<dbReference type="InParanoid" id="A0A078A7D4"/>
<dbReference type="Proteomes" id="UP000039865">
    <property type="component" value="Unassembled WGS sequence"/>
</dbReference>
<reference evidence="9 10" key="1">
    <citation type="submission" date="2014-06" db="EMBL/GenBank/DDBJ databases">
        <authorList>
            <person name="Swart Estienne"/>
        </authorList>
    </citation>
    <scope>NUCLEOTIDE SEQUENCE [LARGE SCALE GENOMIC DNA]</scope>
    <source>
        <strain evidence="9 10">130c</strain>
    </source>
</reference>
<evidence type="ECO:0000256" key="3">
    <source>
        <dbReference type="ARBA" id="ARBA00022793"/>
    </source>
</evidence>
<dbReference type="PANTHER" id="PTHR46101">
    <property type="match status" value="1"/>
</dbReference>
<dbReference type="InterPro" id="IPR015424">
    <property type="entry name" value="PyrdxlP-dep_Trfase"/>
</dbReference>
<gene>
    <name evidence="9" type="primary">Contig12272.g13106</name>
    <name evidence="9" type="ORF">STYLEM_6413</name>
</gene>
<protein>
    <submittedName>
        <fullName evidence="9">Histidine decarboxylase</fullName>
    </submittedName>
</protein>
<feature type="modified residue" description="N6-(pyridoxal phosphate)lysine" evidence="6">
    <location>
        <position position="326"/>
    </location>
</feature>
<evidence type="ECO:0000256" key="8">
    <source>
        <dbReference type="SAM" id="Coils"/>
    </source>
</evidence>
<name>A0A078A7D4_STYLE</name>
<comment type="cofactor">
    <cofactor evidence="1 6 7">
        <name>pyridoxal 5'-phosphate</name>
        <dbReference type="ChEBI" id="CHEBI:597326"/>
    </cofactor>
</comment>
<keyword evidence="3" id="KW-0210">Decarboxylase</keyword>
<feature type="coiled-coil region" evidence="8">
    <location>
        <begin position="119"/>
        <end position="157"/>
    </location>
</feature>
<evidence type="ECO:0000256" key="5">
    <source>
        <dbReference type="ARBA" id="ARBA00023239"/>
    </source>
</evidence>
<dbReference type="OrthoDB" id="2161780at2759"/>
<dbReference type="EMBL" id="CCKQ01006165">
    <property type="protein sequence ID" value="CDW77452.1"/>
    <property type="molecule type" value="Genomic_DNA"/>
</dbReference>
<dbReference type="GO" id="GO:0016831">
    <property type="term" value="F:carboxy-lyase activity"/>
    <property type="evidence" value="ECO:0007669"/>
    <property type="project" value="UniProtKB-KW"/>
</dbReference>
<dbReference type="InterPro" id="IPR002129">
    <property type="entry name" value="PyrdxlP-dep_de-COase"/>
</dbReference>
<evidence type="ECO:0000256" key="4">
    <source>
        <dbReference type="ARBA" id="ARBA00022898"/>
    </source>
</evidence>
<evidence type="ECO:0000256" key="7">
    <source>
        <dbReference type="RuleBase" id="RU000382"/>
    </source>
</evidence>
<sequence>MNLEEQETRKKWLLYLNEHIMSYCQSIMTMIYNKHPDLDAIDTTFYPTNSDGTKNMAESFDLSYGDPFDLNNPWKNPLEKEVVEILGKLLGFQDMSGYVTASECEANFSCIWWCKLFLLEKSNYKIKELIESIEAAKQDIKNLRRDEEFQLRNLKNQEIYELSKQLKNIQQPILICSRPPYTDISIIKAAQVMHLKTCYVKVNEDGSMNTQSLRVLLNEFSKDQAFNFIISLNLGTQIGGSFDDLLTIRKVIQEVQQEFFFQQKDGQYQFNNYGEDQRKQINNWNFVFHGDALLYGPTLTILKQYGDQIKSLREEGLDTMSISLWKFLGCQIPAAVSLTYKDFTDFAFQGDNFIEYVSTSDKVAFTGTRSGLTSMCAVHLLKTLKIDKNQEILRKLIQYDMSLADYLCQRLLQIFSQDQIQRRYLHSVIFHNVNKELIDEFIEELLNHFKNSNENTSRI</sequence>
<evidence type="ECO:0000256" key="2">
    <source>
        <dbReference type="ARBA" id="ARBA00009533"/>
    </source>
</evidence>
<keyword evidence="5 7" id="KW-0456">Lyase</keyword>
<dbReference type="Gene3D" id="3.40.640.10">
    <property type="entry name" value="Type I PLP-dependent aspartate aminotransferase-like (Major domain)"/>
    <property type="match status" value="1"/>
</dbReference>
<dbReference type="AlphaFoldDB" id="A0A078A7D4"/>